<keyword evidence="4" id="KW-1185">Reference proteome</keyword>
<organism evidence="3 4">
    <name type="scientific">Babesia gibsoni</name>
    <dbReference type="NCBI Taxonomy" id="33632"/>
    <lineage>
        <taxon>Eukaryota</taxon>
        <taxon>Sar</taxon>
        <taxon>Alveolata</taxon>
        <taxon>Apicomplexa</taxon>
        <taxon>Aconoidasida</taxon>
        <taxon>Piroplasmida</taxon>
        <taxon>Babesiidae</taxon>
        <taxon>Babesia</taxon>
    </lineage>
</organism>
<dbReference type="Gene3D" id="3.30.70.3250">
    <property type="entry name" value="Ribonuclease P, Pop5 subunit"/>
    <property type="match status" value="1"/>
</dbReference>
<evidence type="ECO:0000313" key="4">
    <source>
        <dbReference type="Proteomes" id="UP001230268"/>
    </source>
</evidence>
<accession>A0AAD8LN33</accession>
<keyword evidence="2" id="KW-0819">tRNA processing</keyword>
<comment type="similarity">
    <text evidence="1">Belongs to the eukaryotic/archaeal RNase P protein component 2 family.</text>
</comment>
<dbReference type="AlphaFoldDB" id="A0AAD8LN33"/>
<dbReference type="GO" id="GO:0030677">
    <property type="term" value="C:ribonuclease P complex"/>
    <property type="evidence" value="ECO:0007669"/>
    <property type="project" value="InterPro"/>
</dbReference>
<dbReference type="InterPro" id="IPR038085">
    <property type="entry name" value="Rnp2-like_sf"/>
</dbReference>
<dbReference type="SUPFAM" id="SSF160350">
    <property type="entry name" value="Rnp2-like"/>
    <property type="match status" value="1"/>
</dbReference>
<dbReference type="Pfam" id="PF01900">
    <property type="entry name" value="RNase_P_Rpp14"/>
    <property type="match status" value="1"/>
</dbReference>
<evidence type="ECO:0000256" key="2">
    <source>
        <dbReference type="ARBA" id="ARBA00022694"/>
    </source>
</evidence>
<comment type="caution">
    <text evidence="3">The sequence shown here is derived from an EMBL/GenBank/DDBJ whole genome shotgun (WGS) entry which is preliminary data.</text>
</comment>
<dbReference type="Proteomes" id="UP001230268">
    <property type="component" value="Unassembled WGS sequence"/>
</dbReference>
<protein>
    <submittedName>
        <fullName evidence="3">Uncharacterized protein</fullName>
    </submittedName>
</protein>
<dbReference type="InterPro" id="IPR002759">
    <property type="entry name" value="Pop5/Rpp14/Rnp2-like"/>
</dbReference>
<dbReference type="EMBL" id="JAVEPI010000004">
    <property type="protein sequence ID" value="KAK1442191.1"/>
    <property type="molecule type" value="Genomic_DNA"/>
</dbReference>
<evidence type="ECO:0000256" key="1">
    <source>
        <dbReference type="ARBA" id="ARBA00010800"/>
    </source>
</evidence>
<proteinExistence type="inferred from homology"/>
<gene>
    <name evidence="3" type="ORF">BgAZ_402210</name>
</gene>
<dbReference type="GO" id="GO:0001682">
    <property type="term" value="P:tRNA 5'-leader removal"/>
    <property type="evidence" value="ECO:0007669"/>
    <property type="project" value="InterPro"/>
</dbReference>
<reference evidence="3" key="1">
    <citation type="submission" date="2023-08" db="EMBL/GenBank/DDBJ databases">
        <title>Draft sequence of the Babesia gibsoni genome.</title>
        <authorList>
            <person name="Yamagishi J.Y."/>
            <person name="Xuan X.X."/>
        </authorList>
    </citation>
    <scope>NUCLEOTIDE SEQUENCE</scope>
    <source>
        <strain evidence="3">Azabu</strain>
    </source>
</reference>
<sequence>MGRRKNRWIIAKVHLSDTKVDDLGGTKVVTREAFETELLRLSDILFGSIGGGFVSSATNVVVTSEAESVALFQTKRCFLQKVLCLLRCIDSLQKVPVTLEIIHVGGTLHKCKGVLFANIVETLAQLQALRLAGAGKKDTATKAALSTIGEVYKIRNPTDA</sequence>
<dbReference type="PANTHER" id="PTHR48414">
    <property type="entry name" value="POP5 HOMOLOG, RIBONUCLEASE P_MRP SUBUNIT"/>
    <property type="match status" value="1"/>
</dbReference>
<dbReference type="PANTHER" id="PTHR48414:SF1">
    <property type="entry name" value="POP5 HOMOLOG, RIBONUCLEASE P_MRP SUBUNIT"/>
    <property type="match status" value="1"/>
</dbReference>
<name>A0AAD8LN33_BABGI</name>
<evidence type="ECO:0000313" key="3">
    <source>
        <dbReference type="EMBL" id="KAK1442191.1"/>
    </source>
</evidence>